<dbReference type="Gene3D" id="1.10.4030.10">
    <property type="entry name" value="Porin chaperone SurA, peptide-binding domain"/>
    <property type="match status" value="1"/>
</dbReference>
<dbReference type="Pfam" id="PF13624">
    <property type="entry name" value="SurA_N_3"/>
    <property type="match status" value="1"/>
</dbReference>
<sequence>MSFKKSSIMLLVIVLLLGVALVGCQSNTSKDESNVSKTENVAIDDNTVAIVNGEAISKEKFNKSFALIEKNYNDLYGDTIWTTEVQGKTVKQIVKGEILDNLITEKIIVDFTKDTGFVPSEEDVNTSYGKFEDSIKEKDDMKLFYENNGIDETFIKNEIKAQLFNNEFKRLISEDTKLNSDELEKLYKTYPVQVEAAHILVDTEETAKEVMTKLKAGEDFAALAKEYSKDPGSAEKGGELGYFPRGVMVPEFENVAFSTPVGETSDIVKSKFGYHIIKVEGLKTVQDMIDGGSSDAEIQTYKTSIESNVVKEAYDKKVESLKTLAKIQKNDKVVNE</sequence>
<dbReference type="SUPFAM" id="SSF54534">
    <property type="entry name" value="FKBP-like"/>
    <property type="match status" value="1"/>
</dbReference>
<dbReference type="PROSITE" id="PS01096">
    <property type="entry name" value="PPIC_PPIASE_1"/>
    <property type="match status" value="1"/>
</dbReference>
<dbReference type="Gene3D" id="3.10.50.40">
    <property type="match status" value="1"/>
</dbReference>
<dbReference type="InterPro" id="IPR027304">
    <property type="entry name" value="Trigger_fact/SurA_dom_sf"/>
</dbReference>
<organism evidence="3 4">
    <name type="scientific">Helicovermis profundi</name>
    <dbReference type="NCBI Taxonomy" id="3065157"/>
    <lineage>
        <taxon>Bacteria</taxon>
        <taxon>Bacillati</taxon>
        <taxon>Bacillota</taxon>
        <taxon>Clostridia</taxon>
        <taxon>Helicovermis</taxon>
    </lineage>
</organism>
<reference evidence="3 4" key="1">
    <citation type="submission" date="2023-08" db="EMBL/GenBank/DDBJ databases">
        <title>Helicovermis profunda gen. nov., sp. nov., a novel mesophilic, fermentative bacterium within the Bacillota from a deep-sea hydrothermal vent chimney.</title>
        <authorList>
            <person name="Miyazaki U."/>
            <person name="Mizutani D."/>
            <person name="Hashimoto Y."/>
            <person name="Tame A."/>
            <person name="Sawayama S."/>
            <person name="Miyazaki J."/>
            <person name="Takai K."/>
            <person name="Nakagawa S."/>
        </authorList>
    </citation>
    <scope>NUCLEOTIDE SEQUENCE [LARGE SCALE GENOMIC DNA]</scope>
    <source>
        <strain evidence="3 4">S502</strain>
    </source>
</reference>
<keyword evidence="1 3" id="KW-0413">Isomerase</keyword>
<dbReference type="GO" id="GO:0003755">
    <property type="term" value="F:peptidyl-prolyl cis-trans isomerase activity"/>
    <property type="evidence" value="ECO:0007669"/>
    <property type="project" value="UniProtKB-KW"/>
</dbReference>
<dbReference type="InterPro" id="IPR023058">
    <property type="entry name" value="PPIase_PpiC_CS"/>
</dbReference>
<accession>A0AAU9E832</accession>
<name>A0AAU9E832_9FIRM</name>
<dbReference type="Proteomes" id="UP001321786">
    <property type="component" value="Chromosome"/>
</dbReference>
<dbReference type="SUPFAM" id="SSF109998">
    <property type="entry name" value="Triger factor/SurA peptide-binding domain-like"/>
    <property type="match status" value="1"/>
</dbReference>
<protein>
    <submittedName>
        <fullName evidence="3">Peptidylprolyl isomerase</fullName>
    </submittedName>
</protein>
<keyword evidence="1" id="KW-0697">Rotamase</keyword>
<proteinExistence type="predicted"/>
<dbReference type="RefSeq" id="WP_338536257.1">
    <property type="nucleotide sequence ID" value="NZ_AP028654.1"/>
</dbReference>
<feature type="domain" description="PpiC" evidence="2">
    <location>
        <begin position="191"/>
        <end position="281"/>
    </location>
</feature>
<dbReference type="KEGG" id="hprf:HLPR_02280"/>
<keyword evidence="4" id="KW-1185">Reference proteome</keyword>
<gene>
    <name evidence="3" type="ORF">HLPR_02280</name>
</gene>
<evidence type="ECO:0000256" key="1">
    <source>
        <dbReference type="PROSITE-ProRule" id="PRU00278"/>
    </source>
</evidence>
<dbReference type="AlphaFoldDB" id="A0AAU9E832"/>
<evidence type="ECO:0000259" key="2">
    <source>
        <dbReference type="PROSITE" id="PS50198"/>
    </source>
</evidence>
<dbReference type="PANTHER" id="PTHR47245:SF2">
    <property type="entry name" value="PEPTIDYL-PROLYL CIS-TRANS ISOMERASE HP_0175-RELATED"/>
    <property type="match status" value="1"/>
</dbReference>
<dbReference type="PROSITE" id="PS51257">
    <property type="entry name" value="PROKAR_LIPOPROTEIN"/>
    <property type="match status" value="1"/>
</dbReference>
<dbReference type="InterPro" id="IPR046357">
    <property type="entry name" value="PPIase_dom_sf"/>
</dbReference>
<evidence type="ECO:0000313" key="4">
    <source>
        <dbReference type="Proteomes" id="UP001321786"/>
    </source>
</evidence>
<dbReference type="Pfam" id="PF13616">
    <property type="entry name" value="Rotamase_3"/>
    <property type="match status" value="1"/>
</dbReference>
<dbReference type="EMBL" id="AP028654">
    <property type="protein sequence ID" value="BEP27897.1"/>
    <property type="molecule type" value="Genomic_DNA"/>
</dbReference>
<dbReference type="InterPro" id="IPR050245">
    <property type="entry name" value="PrsA_foldase"/>
</dbReference>
<dbReference type="InterPro" id="IPR000297">
    <property type="entry name" value="PPIase_PpiC"/>
</dbReference>
<evidence type="ECO:0000313" key="3">
    <source>
        <dbReference type="EMBL" id="BEP27897.1"/>
    </source>
</evidence>
<dbReference type="PANTHER" id="PTHR47245">
    <property type="entry name" value="PEPTIDYLPROLYL ISOMERASE"/>
    <property type="match status" value="1"/>
</dbReference>
<dbReference type="PROSITE" id="PS50198">
    <property type="entry name" value="PPIC_PPIASE_2"/>
    <property type="match status" value="1"/>
</dbReference>